<dbReference type="Proteomes" id="UP000288716">
    <property type="component" value="Unassembled WGS sequence"/>
</dbReference>
<dbReference type="AlphaFoldDB" id="A0A443RUD5"/>
<dbReference type="PANTHER" id="PTHR35201:SF4">
    <property type="entry name" value="BETA-PINACENE SYNTHASE-RELATED"/>
    <property type="match status" value="1"/>
</dbReference>
<comment type="caution">
    <text evidence="3">The sequence shown here is derived from an EMBL/GenBank/DDBJ whole genome shotgun (WGS) entry which is preliminary data.</text>
</comment>
<evidence type="ECO:0000256" key="2">
    <source>
        <dbReference type="RuleBase" id="RU366034"/>
    </source>
</evidence>
<proteinExistence type="inferred from homology"/>
<reference evidence="3 4" key="1">
    <citation type="journal article" date="2018" name="Gigascience">
        <title>Genomes of trombidid mites reveal novel predicted allergens and laterally-transferred genes associated with secondary metabolism.</title>
        <authorList>
            <person name="Dong X."/>
            <person name="Chaisiri K."/>
            <person name="Xia D."/>
            <person name="Armstrong S.D."/>
            <person name="Fang Y."/>
            <person name="Donnelly M.J."/>
            <person name="Kadowaki T."/>
            <person name="McGarry J.W."/>
            <person name="Darby A.C."/>
            <person name="Makepeace B.L."/>
        </authorList>
    </citation>
    <scope>NUCLEOTIDE SEQUENCE [LARGE SCALE GENOMIC DNA]</scope>
    <source>
        <strain evidence="3">UoL-UT</strain>
    </source>
</reference>
<feature type="non-terminal residue" evidence="3">
    <location>
        <position position="1"/>
    </location>
</feature>
<dbReference type="GO" id="GO:0046872">
    <property type="term" value="F:metal ion binding"/>
    <property type="evidence" value="ECO:0007669"/>
    <property type="project" value="UniProtKB-KW"/>
</dbReference>
<accession>A0A443RUD5</accession>
<dbReference type="GO" id="GO:0010333">
    <property type="term" value="F:terpene synthase activity"/>
    <property type="evidence" value="ECO:0007669"/>
    <property type="project" value="InterPro"/>
</dbReference>
<evidence type="ECO:0000313" key="3">
    <source>
        <dbReference type="EMBL" id="RWS18946.1"/>
    </source>
</evidence>
<dbReference type="GO" id="GO:0008299">
    <property type="term" value="P:isoprenoid biosynthetic process"/>
    <property type="evidence" value="ECO:0007669"/>
    <property type="project" value="UniProtKB-ARBA"/>
</dbReference>
<name>A0A443RUD5_9ACAR</name>
<comment type="similarity">
    <text evidence="1 2">Belongs to the terpene synthase family.</text>
</comment>
<dbReference type="InterPro" id="IPR034686">
    <property type="entry name" value="Terpene_cyclase-like_2"/>
</dbReference>
<dbReference type="VEuPathDB" id="VectorBase:LDEU013094"/>
<dbReference type="EC" id="4.2.3.-" evidence="2"/>
<sequence>CPYERYFVAEHNVEIEESIEWAKQIGMMKQDSRFHATQNAVYYMRQYENFVPGGRLLISKIITLLYMFDDFIDDARNVEKTDIVIEIFQHLKGMFDENYTLPAKTDDDDPLLNATREIVEDVKKFYNLPNYRLKRAIEIFLASVKFEMKVRRRRNAGKLFDYEFHRMYSAGTELSLEMTKPLIKVNINNLLAQTQCFYVAYESCLKLTYLINDLFGIVKDIKENSQNNYVVCLRNETESWQQAINETAKSLSDELKAFELALKLTPYEGILTK</sequence>
<keyword evidence="4" id="KW-1185">Reference proteome</keyword>
<protein>
    <recommendedName>
        <fullName evidence="2">Terpene synthase</fullName>
        <ecNumber evidence="2">4.2.3.-</ecNumber>
    </recommendedName>
</protein>
<dbReference type="InterPro" id="IPR008949">
    <property type="entry name" value="Isoprenoid_synthase_dom_sf"/>
</dbReference>
<dbReference type="PANTHER" id="PTHR35201">
    <property type="entry name" value="TERPENE SYNTHASE"/>
    <property type="match status" value="1"/>
</dbReference>
<keyword evidence="2" id="KW-0456">Lyase</keyword>
<evidence type="ECO:0000313" key="4">
    <source>
        <dbReference type="Proteomes" id="UP000288716"/>
    </source>
</evidence>
<evidence type="ECO:0000256" key="1">
    <source>
        <dbReference type="ARBA" id="ARBA00006333"/>
    </source>
</evidence>
<dbReference type="EMBL" id="NCKV01032118">
    <property type="protein sequence ID" value="RWS18946.1"/>
    <property type="molecule type" value="Genomic_DNA"/>
</dbReference>
<gene>
    <name evidence="3" type="ORF">B4U80_12384</name>
</gene>
<keyword evidence="2" id="KW-0460">Magnesium</keyword>
<dbReference type="Pfam" id="PF19086">
    <property type="entry name" value="Terpene_syn_C_2"/>
    <property type="match status" value="1"/>
</dbReference>
<dbReference type="Gene3D" id="1.10.600.10">
    <property type="entry name" value="Farnesyl Diphosphate Synthase"/>
    <property type="match status" value="1"/>
</dbReference>
<dbReference type="SUPFAM" id="SSF48576">
    <property type="entry name" value="Terpenoid synthases"/>
    <property type="match status" value="1"/>
</dbReference>
<dbReference type="OrthoDB" id="2861623at2759"/>
<keyword evidence="2" id="KW-0479">Metal-binding</keyword>
<comment type="cofactor">
    <cofactor evidence="2">
        <name>Mg(2+)</name>
        <dbReference type="ChEBI" id="CHEBI:18420"/>
    </cofactor>
</comment>
<organism evidence="3 4">
    <name type="scientific">Leptotrombidium deliense</name>
    <dbReference type="NCBI Taxonomy" id="299467"/>
    <lineage>
        <taxon>Eukaryota</taxon>
        <taxon>Metazoa</taxon>
        <taxon>Ecdysozoa</taxon>
        <taxon>Arthropoda</taxon>
        <taxon>Chelicerata</taxon>
        <taxon>Arachnida</taxon>
        <taxon>Acari</taxon>
        <taxon>Acariformes</taxon>
        <taxon>Trombidiformes</taxon>
        <taxon>Prostigmata</taxon>
        <taxon>Anystina</taxon>
        <taxon>Parasitengona</taxon>
        <taxon>Trombiculoidea</taxon>
        <taxon>Trombiculidae</taxon>
        <taxon>Leptotrombidium</taxon>
    </lineage>
</organism>
<feature type="non-terminal residue" evidence="3">
    <location>
        <position position="273"/>
    </location>
</feature>